<dbReference type="InterPro" id="IPR050708">
    <property type="entry name" value="T6SS_VgrG/RHS"/>
</dbReference>
<dbReference type="Gene3D" id="2.40.50.230">
    <property type="entry name" value="Gp5 N-terminal domain"/>
    <property type="match status" value="1"/>
</dbReference>
<accession>A0A679IX06</accession>
<dbReference type="Pfam" id="PF04717">
    <property type="entry name" value="Phage_base_V"/>
    <property type="match status" value="1"/>
</dbReference>
<protein>
    <submittedName>
        <fullName evidence="7">Actin cross-linking toxin VgrG1</fullName>
        <ecNumber evidence="7">6.3.2.-</ecNumber>
    </submittedName>
</protein>
<dbReference type="InterPro" id="IPR017847">
    <property type="entry name" value="T6SS_RhsGE_Vgr_subset"/>
</dbReference>
<name>A0A679IX06_VARPD</name>
<dbReference type="EMBL" id="LR743507">
    <property type="protein sequence ID" value="CAA2100091.1"/>
    <property type="molecule type" value="Genomic_DNA"/>
</dbReference>
<feature type="domain" description="Putative type VI secretion system Rhs element associated Vgr" evidence="6">
    <location>
        <begin position="518"/>
        <end position="622"/>
    </location>
</feature>
<keyword evidence="7" id="KW-0436">Ligase</keyword>
<comment type="similarity">
    <text evidence="2">Belongs to the VgrG protein family.</text>
</comment>
<dbReference type="SUPFAM" id="SSF69349">
    <property type="entry name" value="Phage fibre proteins"/>
    <property type="match status" value="1"/>
</dbReference>
<dbReference type="InterPro" id="IPR006531">
    <property type="entry name" value="Gp5/Vgr_OB"/>
</dbReference>
<dbReference type="PANTHER" id="PTHR32305:SF15">
    <property type="entry name" value="PROTEIN RHSA-RELATED"/>
    <property type="match status" value="1"/>
</dbReference>
<evidence type="ECO:0000256" key="1">
    <source>
        <dbReference type="ARBA" id="ARBA00004613"/>
    </source>
</evidence>
<reference evidence="7" key="1">
    <citation type="submission" date="2019-12" db="EMBL/GenBank/DDBJ databases">
        <authorList>
            <person name="Cremers G."/>
        </authorList>
    </citation>
    <scope>NUCLEOTIDE SEQUENCE</scope>
    <source>
        <strain evidence="7">Vvax</strain>
    </source>
</reference>
<evidence type="ECO:0000259" key="5">
    <source>
        <dbReference type="Pfam" id="PF10106"/>
    </source>
</evidence>
<evidence type="ECO:0000259" key="4">
    <source>
        <dbReference type="Pfam" id="PF04717"/>
    </source>
</evidence>
<dbReference type="PANTHER" id="PTHR32305">
    <property type="match status" value="1"/>
</dbReference>
<keyword evidence="3" id="KW-0964">Secreted</keyword>
<dbReference type="InterPro" id="IPR006533">
    <property type="entry name" value="T6SS_Vgr_RhsGE"/>
</dbReference>
<evidence type="ECO:0000313" key="7">
    <source>
        <dbReference type="EMBL" id="CAA2100091.1"/>
    </source>
</evidence>
<sequence>MPRTLSVSSSAIPQLQGRPALEPVRLSGHEALNALFEYELLLKTPDASNLDASMAANFDLDAFVGREACCEIALDDGASRLRQINALITDAALWGEEGRHVQYKLTLRPWLHLATLRTDCRIFQDQTVVQILDALLADYAFPVDKRLVETYPTRDHQTQFNESDFAFFSRLCQEWGISYHFEHSHGTHRLVLCDAMGAYGQADSAMYREVEYHAPGWKLDAEYIHSFVPASHLASGRYATRDYDYTRPRADLGASRKDPRPTGHADAQVYEWHAGTGGSHYAQPGAGNAATHDPRSEGNLLALLRMQALRTHGARAEASGNLRGMVPGRTFRLTRHPREKANAEYLVLDTRFLIEDIGENSQPREASGRKQQWRVEVDFTAHPVTEPLRPALTQRKPRCDGPQVARVVGPEGQNLWTDALGRIKVQFPWDRIGGSDAHSSCWLRVSSPWAGNQLGGIHLPRIGQEVVVSFIGGDADLPICTGRVHNQVNMPPWALPGQGALSGFRSRELTPDGGNGAAGRSNHLLMDDTEGRIQAQLKSDHQSSSLSLGFITRVEDNAGRKDPRGEGFELRTDSHGVLRAQDGLLITTEARAGAARHAKDMGETVQRLVQARDQIEGLANAAQIAVAQQKEDDQATVAKAIGQQNDALAGKGRSKGEDTFPELAEPHLVLASPAGIAITAAQGSHSHTGGHAQFTSGGHASVSAAGRFLASIAHGVRMFALRSGIKAFASAGDIRIEAQGDTLEATALKDFDIVSTEDTVYLTGNKKVTINGGTSFSEWSDDGVRHGTLGTWIEHAAMHATPGRDHKPGPSAQKVCWECMQRAMRRATAAAPRE</sequence>
<evidence type="ECO:0000256" key="3">
    <source>
        <dbReference type="ARBA" id="ARBA00022525"/>
    </source>
</evidence>
<proteinExistence type="inferred from homology"/>
<gene>
    <name evidence="7" type="primary">vgrG1_2</name>
    <name evidence="7" type="ORF">VVAX_00566</name>
</gene>
<feature type="domain" description="DUF2345" evidence="5">
    <location>
        <begin position="656"/>
        <end position="803"/>
    </location>
</feature>
<evidence type="ECO:0000259" key="6">
    <source>
        <dbReference type="Pfam" id="PF13296"/>
    </source>
</evidence>
<dbReference type="Gene3D" id="3.55.50.10">
    <property type="entry name" value="Baseplate protein-like domains"/>
    <property type="match status" value="1"/>
</dbReference>
<dbReference type="SUPFAM" id="SSF69279">
    <property type="entry name" value="Phage tail proteins"/>
    <property type="match status" value="2"/>
</dbReference>
<dbReference type="Pfam" id="PF10106">
    <property type="entry name" value="DUF2345"/>
    <property type="match status" value="1"/>
</dbReference>
<dbReference type="RefSeq" id="WP_339088314.1">
    <property type="nucleotide sequence ID" value="NZ_LR743507.1"/>
</dbReference>
<dbReference type="NCBIfam" id="TIGR03361">
    <property type="entry name" value="VI_Rhs_Vgr"/>
    <property type="match status" value="1"/>
</dbReference>
<evidence type="ECO:0000256" key="2">
    <source>
        <dbReference type="ARBA" id="ARBA00005558"/>
    </source>
</evidence>
<comment type="subcellular location">
    <subcellularLocation>
        <location evidence="1">Secreted</location>
    </subcellularLocation>
</comment>
<dbReference type="InterPro" id="IPR037026">
    <property type="entry name" value="Vgr_OB-fold_dom_sf"/>
</dbReference>
<dbReference type="Pfam" id="PF05954">
    <property type="entry name" value="Phage_GPD"/>
    <property type="match status" value="1"/>
</dbReference>
<dbReference type="InterPro" id="IPR028244">
    <property type="entry name" value="T6SS_Rhs_Vgr_dom"/>
</dbReference>
<dbReference type="SUPFAM" id="SSF69255">
    <property type="entry name" value="gp5 N-terminal domain-like"/>
    <property type="match status" value="1"/>
</dbReference>
<dbReference type="AlphaFoldDB" id="A0A679IX06"/>
<dbReference type="EC" id="6.3.2.-" evidence="7"/>
<dbReference type="GO" id="GO:0016874">
    <property type="term" value="F:ligase activity"/>
    <property type="evidence" value="ECO:0007669"/>
    <property type="project" value="UniProtKB-KW"/>
</dbReference>
<feature type="domain" description="Gp5/Type VI secretion system Vgr protein OB-fold" evidence="4">
    <location>
        <begin position="417"/>
        <end position="484"/>
    </location>
</feature>
<dbReference type="GO" id="GO:0005576">
    <property type="term" value="C:extracellular region"/>
    <property type="evidence" value="ECO:0007669"/>
    <property type="project" value="UniProtKB-SubCell"/>
</dbReference>
<dbReference type="Gene3D" id="4.10.220.110">
    <property type="match status" value="1"/>
</dbReference>
<dbReference type="InterPro" id="IPR018769">
    <property type="entry name" value="VgrG2_DUF2345"/>
</dbReference>
<organism evidence="7">
    <name type="scientific">Variovorax paradoxus</name>
    <dbReference type="NCBI Taxonomy" id="34073"/>
    <lineage>
        <taxon>Bacteria</taxon>
        <taxon>Pseudomonadati</taxon>
        <taxon>Pseudomonadota</taxon>
        <taxon>Betaproteobacteria</taxon>
        <taxon>Burkholderiales</taxon>
        <taxon>Comamonadaceae</taxon>
        <taxon>Variovorax</taxon>
    </lineage>
</organism>
<dbReference type="Gene3D" id="2.30.110.50">
    <property type="match status" value="1"/>
</dbReference>
<dbReference type="Pfam" id="PF13296">
    <property type="entry name" value="T6SS_Vgr"/>
    <property type="match status" value="1"/>
</dbReference>
<dbReference type="NCBIfam" id="TIGR01646">
    <property type="entry name" value="vgr_GE"/>
    <property type="match status" value="1"/>
</dbReference>